<evidence type="ECO:0000256" key="10">
    <source>
        <dbReference type="PROSITE-ProRule" id="PRU00027"/>
    </source>
</evidence>
<keyword evidence="15" id="KW-1185">Reference proteome</keyword>
<dbReference type="HOGENOM" id="CLU_272541_0_0_1"/>
<dbReference type="InterPro" id="IPR002182">
    <property type="entry name" value="NB-ARC"/>
</dbReference>
<dbReference type="GO" id="GO:0043531">
    <property type="term" value="F:ADP binding"/>
    <property type="evidence" value="ECO:0007669"/>
    <property type="project" value="InterPro"/>
</dbReference>
<keyword evidence="2" id="KW-0433">Leucine-rich repeat</keyword>
<proteinExistence type="inferred from homology"/>
<protein>
    <recommendedName>
        <fullName evidence="13">BED-type domain-containing protein</fullName>
    </recommendedName>
</protein>
<dbReference type="GO" id="GO:0005524">
    <property type="term" value="F:ATP binding"/>
    <property type="evidence" value="ECO:0007669"/>
    <property type="project" value="UniProtKB-KW"/>
</dbReference>
<dbReference type="SMART" id="SM00614">
    <property type="entry name" value="ZnF_BED"/>
    <property type="match status" value="1"/>
</dbReference>
<keyword evidence="8" id="KW-0862">Zinc</keyword>
<keyword evidence="9" id="KW-0067">ATP-binding</keyword>
<evidence type="ECO:0000256" key="4">
    <source>
        <dbReference type="ARBA" id="ARBA00022737"/>
    </source>
</evidence>
<evidence type="ECO:0000256" key="12">
    <source>
        <dbReference type="SAM" id="Phobius"/>
    </source>
</evidence>
<dbReference type="PANTHER" id="PTHR36766:SF73">
    <property type="entry name" value="NB-ARC DOMAIN-CONTAINING PROTEIN"/>
    <property type="match status" value="1"/>
</dbReference>
<evidence type="ECO:0000256" key="3">
    <source>
        <dbReference type="ARBA" id="ARBA00022723"/>
    </source>
</evidence>
<evidence type="ECO:0000256" key="7">
    <source>
        <dbReference type="ARBA" id="ARBA00022821"/>
    </source>
</evidence>
<keyword evidence="5" id="KW-0547">Nucleotide-binding</keyword>
<evidence type="ECO:0000256" key="11">
    <source>
        <dbReference type="SAM" id="MobiDB-lite"/>
    </source>
</evidence>
<dbReference type="GO" id="GO:0003677">
    <property type="term" value="F:DNA binding"/>
    <property type="evidence" value="ECO:0007669"/>
    <property type="project" value="InterPro"/>
</dbReference>
<keyword evidence="12" id="KW-0472">Membrane</keyword>
<evidence type="ECO:0000256" key="2">
    <source>
        <dbReference type="ARBA" id="ARBA00022614"/>
    </source>
</evidence>
<reference evidence="14" key="1">
    <citation type="journal article" date="2009" name="Rice">
        <title>De Novo Next Generation Sequencing of Plant Genomes.</title>
        <authorList>
            <person name="Rounsley S."/>
            <person name="Marri P.R."/>
            <person name="Yu Y."/>
            <person name="He R."/>
            <person name="Sisneros N."/>
            <person name="Goicoechea J.L."/>
            <person name="Lee S.J."/>
            <person name="Angelova A."/>
            <person name="Kudrna D."/>
            <person name="Luo M."/>
            <person name="Affourtit J."/>
            <person name="Desany B."/>
            <person name="Knight J."/>
            <person name="Niazi F."/>
            <person name="Egholm M."/>
            <person name="Wing R.A."/>
        </authorList>
    </citation>
    <scope>NUCLEOTIDE SEQUENCE [LARGE SCALE GENOMIC DNA]</scope>
    <source>
        <strain evidence="14">cv. IRGC 105608</strain>
    </source>
</reference>
<dbReference type="InterPro" id="IPR036388">
    <property type="entry name" value="WH-like_DNA-bd_sf"/>
</dbReference>
<dbReference type="Gene3D" id="3.80.10.10">
    <property type="entry name" value="Ribonuclease Inhibitor"/>
    <property type="match status" value="1"/>
</dbReference>
<dbReference type="Pfam" id="PF12442">
    <property type="entry name" value="DUF3681"/>
    <property type="match status" value="1"/>
</dbReference>
<dbReference type="Pfam" id="PF02892">
    <property type="entry name" value="zf-BED"/>
    <property type="match status" value="1"/>
</dbReference>
<dbReference type="GO" id="GO:0006952">
    <property type="term" value="P:defense response"/>
    <property type="evidence" value="ECO:0007669"/>
    <property type="project" value="UniProtKB-KW"/>
</dbReference>
<dbReference type="Gene3D" id="1.10.10.10">
    <property type="entry name" value="Winged helix-like DNA-binding domain superfamily/Winged helix DNA-binding domain"/>
    <property type="match status" value="1"/>
</dbReference>
<dbReference type="Gene3D" id="1.20.5.4130">
    <property type="match status" value="1"/>
</dbReference>
<organism evidence="14">
    <name type="scientific">Oryza barthii</name>
    <dbReference type="NCBI Taxonomy" id="65489"/>
    <lineage>
        <taxon>Eukaryota</taxon>
        <taxon>Viridiplantae</taxon>
        <taxon>Streptophyta</taxon>
        <taxon>Embryophyta</taxon>
        <taxon>Tracheophyta</taxon>
        <taxon>Spermatophyta</taxon>
        <taxon>Magnoliopsida</taxon>
        <taxon>Liliopsida</taxon>
        <taxon>Poales</taxon>
        <taxon>Poaceae</taxon>
        <taxon>BOP clade</taxon>
        <taxon>Oryzoideae</taxon>
        <taxon>Oryzeae</taxon>
        <taxon>Oryzinae</taxon>
        <taxon>Oryza</taxon>
    </lineage>
</organism>
<dbReference type="InterPro" id="IPR003656">
    <property type="entry name" value="Znf_BED"/>
</dbReference>
<dbReference type="InterPro" id="IPR041118">
    <property type="entry name" value="Rx_N"/>
</dbReference>
<feature type="region of interest" description="Disordered" evidence="11">
    <location>
        <begin position="765"/>
        <end position="795"/>
    </location>
</feature>
<dbReference type="InterPro" id="IPR027417">
    <property type="entry name" value="P-loop_NTPase"/>
</dbReference>
<evidence type="ECO:0000259" key="13">
    <source>
        <dbReference type="PROSITE" id="PS50808"/>
    </source>
</evidence>
<dbReference type="PANTHER" id="PTHR36766">
    <property type="entry name" value="PLANT BROAD-SPECTRUM MILDEW RESISTANCE PROTEIN RPW8"/>
    <property type="match status" value="1"/>
</dbReference>
<dbReference type="GO" id="GO:0008270">
    <property type="term" value="F:zinc ion binding"/>
    <property type="evidence" value="ECO:0007669"/>
    <property type="project" value="UniProtKB-KW"/>
</dbReference>
<dbReference type="GO" id="GO:0051707">
    <property type="term" value="P:response to other organism"/>
    <property type="evidence" value="ECO:0007669"/>
    <property type="project" value="UniProtKB-ARBA"/>
</dbReference>
<dbReference type="SUPFAM" id="SSF52047">
    <property type="entry name" value="RNI-like"/>
    <property type="match status" value="1"/>
</dbReference>
<feature type="compositionally biased region" description="Polar residues" evidence="11">
    <location>
        <begin position="855"/>
        <end position="871"/>
    </location>
</feature>
<dbReference type="Pfam" id="PF00931">
    <property type="entry name" value="NB-ARC"/>
    <property type="match status" value="1"/>
</dbReference>
<feature type="domain" description="BED-type" evidence="13">
    <location>
        <begin position="796"/>
        <end position="854"/>
    </location>
</feature>
<reference evidence="14" key="2">
    <citation type="submission" date="2015-03" db="UniProtKB">
        <authorList>
            <consortium name="EnsemblPlants"/>
        </authorList>
    </citation>
    <scope>IDENTIFICATION</scope>
</reference>
<evidence type="ECO:0000313" key="14">
    <source>
        <dbReference type="EnsemblPlants" id="OBART04G26300.1"/>
    </source>
</evidence>
<feature type="transmembrane region" description="Helical" evidence="12">
    <location>
        <begin position="604"/>
        <end position="631"/>
    </location>
</feature>
<feature type="compositionally biased region" description="Low complexity" evidence="11">
    <location>
        <begin position="784"/>
        <end position="794"/>
    </location>
</feature>
<evidence type="ECO:0000256" key="1">
    <source>
        <dbReference type="ARBA" id="ARBA00008894"/>
    </source>
</evidence>
<keyword evidence="4" id="KW-0677">Repeat</keyword>
<dbReference type="Proteomes" id="UP000026960">
    <property type="component" value="Chromosome 4"/>
</dbReference>
<keyword evidence="3" id="KW-0479">Metal-binding</keyword>
<evidence type="ECO:0000256" key="5">
    <source>
        <dbReference type="ARBA" id="ARBA00022741"/>
    </source>
</evidence>
<dbReference type="AlphaFoldDB" id="A0A0D3G0J2"/>
<comment type="similarity">
    <text evidence="1">Belongs to the disease resistance NB-LRR family.</text>
</comment>
<evidence type="ECO:0000256" key="8">
    <source>
        <dbReference type="ARBA" id="ARBA00022833"/>
    </source>
</evidence>
<dbReference type="Pfam" id="PF18052">
    <property type="entry name" value="Rx_N"/>
    <property type="match status" value="1"/>
</dbReference>
<dbReference type="PROSITE" id="PS50808">
    <property type="entry name" value="ZF_BED"/>
    <property type="match status" value="1"/>
</dbReference>
<evidence type="ECO:0000313" key="15">
    <source>
        <dbReference type="Proteomes" id="UP000026960"/>
    </source>
</evidence>
<dbReference type="InterPro" id="IPR032675">
    <property type="entry name" value="LRR_dom_sf"/>
</dbReference>
<feature type="region of interest" description="Disordered" evidence="11">
    <location>
        <begin position="848"/>
        <end position="888"/>
    </location>
</feature>
<dbReference type="SUPFAM" id="SSF57667">
    <property type="entry name" value="beta-beta-alpha zinc fingers"/>
    <property type="match status" value="1"/>
</dbReference>
<evidence type="ECO:0000256" key="9">
    <source>
        <dbReference type="ARBA" id="ARBA00022840"/>
    </source>
</evidence>
<dbReference type="EnsemblPlants" id="OBART04G26300.1">
    <property type="protein sequence ID" value="OBART04G26300.1"/>
    <property type="gene ID" value="OBART04G26300"/>
</dbReference>
<name>A0A0D3G0J2_9ORYZ</name>
<evidence type="ECO:0000256" key="6">
    <source>
        <dbReference type="ARBA" id="ARBA00022771"/>
    </source>
</evidence>
<dbReference type="Gramene" id="OBART04G26300.1">
    <property type="protein sequence ID" value="OBART04G26300.1"/>
    <property type="gene ID" value="OBART04G26300"/>
</dbReference>
<dbReference type="InterPro" id="IPR036236">
    <property type="entry name" value="Znf_C2H2_sf"/>
</dbReference>
<feature type="compositionally biased region" description="Basic and acidic residues" evidence="11">
    <location>
        <begin position="772"/>
        <end position="781"/>
    </location>
</feature>
<dbReference type="SUPFAM" id="SSF52058">
    <property type="entry name" value="L domain-like"/>
    <property type="match status" value="1"/>
</dbReference>
<keyword evidence="7" id="KW-0611">Plant defense</keyword>
<keyword evidence="12" id="KW-1133">Transmembrane helix</keyword>
<keyword evidence="12" id="KW-0812">Transmembrane</keyword>
<accession>A0A0D3G0J2</accession>
<dbReference type="Gene3D" id="3.40.50.300">
    <property type="entry name" value="P-loop containing nucleotide triphosphate hydrolases"/>
    <property type="match status" value="1"/>
</dbReference>
<dbReference type="InterPro" id="IPR022149">
    <property type="entry name" value="DUF3681"/>
</dbReference>
<dbReference type="SUPFAM" id="SSF52540">
    <property type="entry name" value="P-loop containing nucleoside triphosphate hydrolases"/>
    <property type="match status" value="1"/>
</dbReference>
<keyword evidence="6 10" id="KW-0863">Zinc-finger</keyword>
<feature type="transmembrane region" description="Helical" evidence="12">
    <location>
        <begin position="643"/>
        <end position="662"/>
    </location>
</feature>
<sequence length="1185" mass="132534">MEGSSGGTLTIGTRSDKLTVMDTTMLSFQNLRFVTTLQISHCQNLRYISLEGLRQIIHLKSLYIHDCQNLFSSDVPQEPTCTREDMVAGNCNDRPSLQELKIKNCGITGKWLSQMLQHVQGVQVLRLGNCPNVKRLSMEGLRQLIHLKRLYIHDCQNLFSSDVPQEPTSTREDMVAGNRNDRPSLELLSIENCGITGKWLSQNLQHVQGVQKLTLRNCLAVRRLSMGEEENCQLELLSDLEASSSRYPDASISSAGDGLLRIPLNLVSSLKEIDWVRYNSMTNMRLSLMQNRNDGQANENDYSLETTLPCFLGKPIRLKKIVVEESPSLKFLQLKSCTALEHLKIQGCASLATLEGLQFLLALRHLEVYRCPSLLPYWESLSGQGYDLCPRLERLNIDDPFILYTSFCKHLTSLQELRFWFCTNLIDLPTALHSLPSLKRLEICSCWSIARLPEKGLPPSLEELDIDDCKEELAQQCRTLPSTLKVKIDGTYEASITSAFSPFTICSQSILVGVDRSIKLPLCLDIHLINMQLNLTTIHIWTAQDMDLPEFLVKILRAIADACLDDDKLPGALISCGVLQAAAALSLVFFIAPSGVFGHHGKVALHWLCYGSLVTVVLVGFVEASLGFWVAGDVVNRRAVGRTMLLVCLFSLIFVVAIWGSVLEVEAGLLEGGIGWLAETILENLDADKLDDWIRQVGLADDTKKLRSEIERAEAVVAAAKGRAIGNKPLFRSLGRVRELLYDADDAVDELDYFRLQQQVQGGSWQGATESLDEHEAEQAERPSSNAAIANSSGAKKRSKAWGHFDITEEENGKPVKARCIHCHTVVKCGSDKGTSVLHNHLKSDSCNKKREITDQQPNPSSSTTEATANTIPVELGGSSRRKRMRINGESTHKDVPYAQSWKKDECSTRIQQITRELQDAWGAVSEVLKLHGPCSVGNPNHRTSTTTTLCRRTSSLNPHKIYGRDAEKNTIMKIITDDSYDRVTVVPIVGIGGVGKTALAQLVYNEPTVKRDFERIWVWVSDNYDELRITMEILDFVSQERHEESPCRKEKWKGVTCAFGDENYKAHPSLNIIGQKTADKLKGNPLAAETTGLLLREKNTIDHWSNILMNEDWKSLHFSRGIMPALKLSYDQLPYHLQQCLLYCSIFPSNYCFVGEDLICIWISQGFVHCNSSSKRLEEIGGTT</sequence>